<dbReference type="InterPro" id="IPR011678">
    <property type="entry name" value="EMC1_C"/>
</dbReference>
<evidence type="ECO:0000259" key="13">
    <source>
        <dbReference type="Pfam" id="PF25293"/>
    </source>
</evidence>
<reference evidence="14 15" key="1">
    <citation type="submission" date="2020-08" db="EMBL/GenBank/DDBJ databases">
        <authorList>
            <person name="Koutsovoulos G."/>
            <person name="Danchin GJ E."/>
        </authorList>
    </citation>
    <scope>NUCLEOTIDE SEQUENCE [LARGE SCALE GENOMIC DNA]</scope>
</reference>
<organism evidence="14 15">
    <name type="scientific">Meloidogyne enterolobii</name>
    <name type="common">Root-knot nematode worm</name>
    <name type="synonym">Meloidogyne mayaguensis</name>
    <dbReference type="NCBI Taxonomy" id="390850"/>
    <lineage>
        <taxon>Eukaryota</taxon>
        <taxon>Metazoa</taxon>
        <taxon>Ecdysozoa</taxon>
        <taxon>Nematoda</taxon>
        <taxon>Chromadorea</taxon>
        <taxon>Rhabditida</taxon>
        <taxon>Tylenchina</taxon>
        <taxon>Tylenchomorpha</taxon>
        <taxon>Tylenchoidea</taxon>
        <taxon>Meloidogynidae</taxon>
        <taxon>Meloidogyninae</taxon>
        <taxon>Meloidogyne</taxon>
    </lineage>
</organism>
<evidence type="ECO:0000256" key="2">
    <source>
        <dbReference type="ARBA" id="ARBA00007904"/>
    </source>
</evidence>
<feature type="transmembrane region" description="Helical" evidence="11">
    <location>
        <begin position="20"/>
        <end position="37"/>
    </location>
</feature>
<keyword evidence="10" id="KW-0325">Glycoprotein</keyword>
<dbReference type="GO" id="GO:0072546">
    <property type="term" value="C:EMC complex"/>
    <property type="evidence" value="ECO:0007669"/>
    <property type="project" value="InterPro"/>
</dbReference>
<evidence type="ECO:0000313" key="15">
    <source>
        <dbReference type="Proteomes" id="UP000580250"/>
    </source>
</evidence>
<evidence type="ECO:0000259" key="12">
    <source>
        <dbReference type="Pfam" id="PF07774"/>
    </source>
</evidence>
<name>A0A6V7WWY0_MELEN</name>
<comment type="subcellular location">
    <subcellularLocation>
        <location evidence="1">Endoplasmic reticulum membrane</location>
        <topology evidence="1">Single-pass type I membrane protein</topology>
    </subcellularLocation>
</comment>
<evidence type="ECO:0000256" key="1">
    <source>
        <dbReference type="ARBA" id="ARBA00004115"/>
    </source>
</evidence>
<keyword evidence="5 11" id="KW-0812">Transmembrane</keyword>
<evidence type="ECO:0000256" key="10">
    <source>
        <dbReference type="ARBA" id="ARBA00023180"/>
    </source>
</evidence>
<keyword evidence="8 11" id="KW-1133">Transmembrane helix</keyword>
<dbReference type="PANTHER" id="PTHR21573">
    <property type="entry name" value="ER MEMBRANE PROTEIN COMPLEX SUBUNIT 1"/>
    <property type="match status" value="1"/>
</dbReference>
<dbReference type="PANTHER" id="PTHR21573:SF0">
    <property type="entry name" value="ER MEMBRANE PROTEIN COMPLEX SUBUNIT 1"/>
    <property type="match status" value="1"/>
</dbReference>
<dbReference type="AlphaFoldDB" id="A0A6V7WWY0"/>
<comment type="subunit">
    <text evidence="3">Component of the ER membrane protein complex (EMC).</text>
</comment>
<dbReference type="Pfam" id="PF25293">
    <property type="entry name" value="Beta-prop_EMC1_N"/>
    <property type="match status" value="1"/>
</dbReference>
<evidence type="ECO:0000256" key="7">
    <source>
        <dbReference type="ARBA" id="ARBA00022824"/>
    </source>
</evidence>
<comment type="caution">
    <text evidence="14">The sequence shown here is derived from an EMBL/GenBank/DDBJ whole genome shotgun (WGS) entry which is preliminary data.</text>
</comment>
<evidence type="ECO:0000313" key="14">
    <source>
        <dbReference type="EMBL" id="CAD2191540.1"/>
    </source>
</evidence>
<keyword evidence="7" id="KW-0256">Endoplasmic reticulum</keyword>
<dbReference type="GO" id="GO:0034975">
    <property type="term" value="P:protein folding in endoplasmic reticulum"/>
    <property type="evidence" value="ECO:0007669"/>
    <property type="project" value="TreeGrafter"/>
</dbReference>
<evidence type="ECO:0000256" key="9">
    <source>
        <dbReference type="ARBA" id="ARBA00023136"/>
    </source>
</evidence>
<dbReference type="SUPFAM" id="SSF50998">
    <property type="entry name" value="Quinoprotein alcohol dehydrogenase-like"/>
    <property type="match status" value="1"/>
</dbReference>
<feature type="domain" description="EMC1 first beta-propeller" evidence="13">
    <location>
        <begin position="34"/>
        <end position="108"/>
    </location>
</feature>
<dbReference type="OrthoDB" id="28092at2759"/>
<dbReference type="Proteomes" id="UP000580250">
    <property type="component" value="Unassembled WGS sequence"/>
</dbReference>
<keyword evidence="6" id="KW-0732">Signal</keyword>
<dbReference type="Pfam" id="PF07774">
    <property type="entry name" value="EMC1_C"/>
    <property type="match status" value="1"/>
</dbReference>
<evidence type="ECO:0000256" key="4">
    <source>
        <dbReference type="ARBA" id="ARBA00020824"/>
    </source>
</evidence>
<gene>
    <name evidence="14" type="ORF">MENT_LOCUS44380</name>
</gene>
<evidence type="ECO:0000256" key="8">
    <source>
        <dbReference type="ARBA" id="ARBA00022989"/>
    </source>
</evidence>
<protein>
    <recommendedName>
        <fullName evidence="4">ER membrane protein complex subunit 1</fullName>
    </recommendedName>
</protein>
<evidence type="ECO:0000256" key="6">
    <source>
        <dbReference type="ARBA" id="ARBA00022729"/>
    </source>
</evidence>
<dbReference type="InterPro" id="IPR058545">
    <property type="entry name" value="Beta-prop_EMC1_1st"/>
</dbReference>
<dbReference type="EMBL" id="CAJEWN010000885">
    <property type="protein sequence ID" value="CAD2191540.1"/>
    <property type="molecule type" value="Genomic_DNA"/>
</dbReference>
<sequence>MAFSYVDFNIFLKFRLMKLIYYFILLELQILCSAIYLDQIGKFDWQSRYLGCPTQTWFERIGSHDILAVATNMNVLGRISVENGDILWRQLNDKKIDFLIVDRSSLIINVGQKRRKFDLHTGAFLSENEKSTTSELKQKSRENGLFKSHFDSATGDVEIRGENEEHTRFKLGFDNSGADIKEIKVLPLSEGNYKILVERVDCSLALYEFTETNKSLAQIWIRHESLSMISDVLMVDFPLSESQAQIESEFNQNESVLRSFLLRIRSQLEQLHRFFLKTSENIAETIDLIFKGELGISTVIKQIFNQADRSKDGPIERDYFNMRKMIVVSTLAGTLHGLDSGNGRLIWTFYLGNKFAAYRKYKAPLFLLRGTSFYQWASQAAVVFNSKDSADSFILIFNPITGKLVEKFKISGGIFRVELWPSVNAEQLHSLLILRNNNPNKAELIPSIKDQNFENSKPVFLCMIDENSGILMGNEVNLNKNGLVSKRWQSTLPGFGDSERANEIIQIIKGKDINEKVHSQGRVLGDRSVLYKYSNPNLIAILSSNPAESLLRINLIDSVSGILVYSGKYARANPPFHMVHCENWIVISYWNDKARRTEIGVIELFEGLQQVNSSAFNSLSASVNSPMVLAQTYIFPQGISAISTTQTMQGLTSRSILIALPSGGILEMSRRFLDARRPLEMLPEHREEMLIPYIPELPFATEDFINYNQTAMRVREIRSAPSGLESSSLIFVFGLDLFYTRVMPSGTFDILKDDFDYAFIFLVMVFLTVASYICKRISRHQSIQKAWE</sequence>
<accession>A0A6V7WWY0</accession>
<dbReference type="InterPro" id="IPR011047">
    <property type="entry name" value="Quinoprotein_ADH-like_sf"/>
</dbReference>
<keyword evidence="9 11" id="KW-0472">Membrane</keyword>
<evidence type="ECO:0000256" key="11">
    <source>
        <dbReference type="SAM" id="Phobius"/>
    </source>
</evidence>
<feature type="domain" description="ER membrane protein complex subunit 1 C-terminal" evidence="12">
    <location>
        <begin position="581"/>
        <end position="787"/>
    </location>
</feature>
<evidence type="ECO:0000256" key="3">
    <source>
        <dbReference type="ARBA" id="ARBA00011276"/>
    </source>
</evidence>
<dbReference type="InterPro" id="IPR026895">
    <property type="entry name" value="EMC1"/>
</dbReference>
<evidence type="ECO:0000256" key="5">
    <source>
        <dbReference type="ARBA" id="ARBA00022692"/>
    </source>
</evidence>
<feature type="transmembrane region" description="Helical" evidence="11">
    <location>
        <begin position="755"/>
        <end position="774"/>
    </location>
</feature>
<proteinExistence type="inferred from homology"/>
<comment type="similarity">
    <text evidence="2">Belongs to the EMC1 family.</text>
</comment>